<dbReference type="Gene3D" id="2.60.40.680">
    <property type="match status" value="1"/>
</dbReference>
<dbReference type="AlphaFoldDB" id="A0A7C1NSC4"/>
<comment type="caution">
    <text evidence="2">The sequence shown here is derived from an EMBL/GenBank/DDBJ whole genome shotgun (WGS) entry which is preliminary data.</text>
</comment>
<organism evidence="2">
    <name type="scientific">candidate division CPR3 bacterium</name>
    <dbReference type="NCBI Taxonomy" id="2268181"/>
    <lineage>
        <taxon>Bacteria</taxon>
        <taxon>Bacteria division CPR3</taxon>
    </lineage>
</organism>
<evidence type="ECO:0000313" key="2">
    <source>
        <dbReference type="EMBL" id="HEB13485.1"/>
    </source>
</evidence>
<evidence type="ECO:0000256" key="1">
    <source>
        <dbReference type="SAM" id="Phobius"/>
    </source>
</evidence>
<gene>
    <name evidence="2" type="ORF">ENI13_00720</name>
</gene>
<evidence type="ECO:0008006" key="3">
    <source>
        <dbReference type="Google" id="ProtNLM"/>
    </source>
</evidence>
<proteinExistence type="predicted"/>
<dbReference type="CDD" id="cd08547">
    <property type="entry name" value="Type_II_cohesin"/>
    <property type="match status" value="1"/>
</dbReference>
<keyword evidence="1" id="KW-1133">Transmembrane helix</keyword>
<dbReference type="InterPro" id="IPR008965">
    <property type="entry name" value="CBM2/CBM3_carb-bd_dom_sf"/>
</dbReference>
<dbReference type="SUPFAM" id="SSF49384">
    <property type="entry name" value="Carbohydrate-binding domain"/>
    <property type="match status" value="1"/>
</dbReference>
<keyword evidence="1" id="KW-0812">Transmembrane</keyword>
<dbReference type="GO" id="GO:0030246">
    <property type="term" value="F:carbohydrate binding"/>
    <property type="evidence" value="ECO:0007669"/>
    <property type="project" value="InterPro"/>
</dbReference>
<dbReference type="EMBL" id="DRHL01000036">
    <property type="protein sequence ID" value="HEB13485.1"/>
    <property type="molecule type" value="Genomic_DNA"/>
</dbReference>
<dbReference type="Proteomes" id="UP000885695">
    <property type="component" value="Unassembled WGS sequence"/>
</dbReference>
<reference evidence="2" key="1">
    <citation type="journal article" date="2020" name="mSystems">
        <title>Genome- and Community-Level Interaction Insights into Carbon Utilization and Element Cycling Functions of Hydrothermarchaeota in Hydrothermal Sediment.</title>
        <authorList>
            <person name="Zhou Z."/>
            <person name="Liu Y."/>
            <person name="Xu W."/>
            <person name="Pan J."/>
            <person name="Luo Z.H."/>
            <person name="Li M."/>
        </authorList>
    </citation>
    <scope>NUCLEOTIDE SEQUENCE [LARGE SCALE GENOMIC DNA]</scope>
    <source>
        <strain evidence="2">HyVt-369</strain>
    </source>
</reference>
<sequence>MAQKNIIIEKTYFLRAAILFVFVFLFLIPGVVQAAALYISPSSGSHSVGSTFSINVYVSSNDQAMNAASGVLSFPQDKLEMTSISKSASIMSLWVEDPSFSNILGTATFEGIVLNPGFTGAAGKIVSVSFRVKAAGSASIAFSTGSVLANDGLGTNILTSLSNAQFTLVASTTPTPTPTPQQTTRVGVPSLPQITSLTHPDQEKWYQSNEAKFSWNLPAGVNGVRLLVGEFAQSIPTIVYIPSIDSRDLSGLNLEDGVWYFHVQLRNLNGWGGVAHYKFQIDSTRPEYFNLSEEEREDATDPNAVFLVKSADSTSGIDYYEFQIDDTEAEIWRDDGSNLYKTSPLAPGSHLLIAKATDKAGNYLVDSAEFIVEAIKAPTLIDYPRVVETGEYFLVKGTSYSDSEVTIFFQRENEKVQNKTAISDENGIFAVNFEKGLTQSGAYKMWAEVTDWRGAKSLPTEKISFAVERSSAFIKLGSWATKVLSIVIPIIALVLLLIGILWYAWYRFTIWRGRIRKEVKEAEKALHKSIAILKKDLAEQIRMLKHAKSKRKLTKEEEKIIRRLKKKLDIIEKFVKKEIQDIKREVD</sequence>
<accession>A0A7C1NSC4</accession>
<name>A0A7C1NSC4_UNCC3</name>
<protein>
    <recommendedName>
        <fullName evidence="3">Cohesin domain-containing protein</fullName>
    </recommendedName>
</protein>
<feature type="transmembrane region" description="Helical" evidence="1">
    <location>
        <begin position="483"/>
        <end position="506"/>
    </location>
</feature>
<keyword evidence="1" id="KW-0472">Membrane</keyword>